<comment type="pathway">
    <text evidence="2 11">Glycolipid biosynthesis; glycosylphosphatidylinositol-anchor biosynthesis.</text>
</comment>
<evidence type="ECO:0000256" key="6">
    <source>
        <dbReference type="ARBA" id="ARBA00022679"/>
    </source>
</evidence>
<dbReference type="GO" id="GO:0000009">
    <property type="term" value="F:alpha-1,6-mannosyltransferase activity"/>
    <property type="evidence" value="ECO:0007669"/>
    <property type="project" value="InterPro"/>
</dbReference>
<keyword evidence="4 11" id="KW-0337">GPI-anchor biosynthesis</keyword>
<name>A0A8T0J018_CERPU</name>
<dbReference type="InterPro" id="IPR007315">
    <property type="entry name" value="PIG-V/Gpi18"/>
</dbReference>
<feature type="transmembrane region" description="Helical" evidence="11">
    <location>
        <begin position="167"/>
        <end position="186"/>
    </location>
</feature>
<comment type="function">
    <text evidence="11">Mannosyltransferase involved in glycosylphosphatidylinositol-anchor biosynthesis.</text>
</comment>
<keyword evidence="8 11" id="KW-0256">Endoplasmic reticulum</keyword>
<evidence type="ECO:0000256" key="5">
    <source>
        <dbReference type="ARBA" id="ARBA00022676"/>
    </source>
</evidence>
<gene>
    <name evidence="12" type="ORF">KC19_2G273200</name>
</gene>
<feature type="transmembrane region" description="Helical" evidence="11">
    <location>
        <begin position="331"/>
        <end position="351"/>
    </location>
</feature>
<dbReference type="GO" id="GO:0006506">
    <property type="term" value="P:GPI anchor biosynthetic process"/>
    <property type="evidence" value="ECO:0007669"/>
    <property type="project" value="UniProtKB-KW"/>
</dbReference>
<dbReference type="GO" id="GO:0004376">
    <property type="term" value="F:GPI mannosyltransferase activity"/>
    <property type="evidence" value="ECO:0007669"/>
    <property type="project" value="InterPro"/>
</dbReference>
<comment type="caution">
    <text evidence="12">The sequence shown here is derived from an EMBL/GenBank/DDBJ whole genome shotgun (WGS) entry which is preliminary data.</text>
</comment>
<dbReference type="EC" id="2.4.1.-" evidence="11"/>
<protein>
    <recommendedName>
        <fullName evidence="11">GPI mannosyltransferase 2</fullName>
        <ecNumber evidence="11">2.4.1.-</ecNumber>
    </recommendedName>
</protein>
<dbReference type="GO" id="GO:0005789">
    <property type="term" value="C:endoplasmic reticulum membrane"/>
    <property type="evidence" value="ECO:0007669"/>
    <property type="project" value="UniProtKB-SubCell"/>
</dbReference>
<dbReference type="Pfam" id="PF04188">
    <property type="entry name" value="Mannosyl_trans2"/>
    <property type="match status" value="1"/>
</dbReference>
<accession>A0A8T0J018</accession>
<evidence type="ECO:0000256" key="8">
    <source>
        <dbReference type="ARBA" id="ARBA00022824"/>
    </source>
</evidence>
<dbReference type="PANTHER" id="PTHR12468">
    <property type="entry name" value="GPI MANNOSYLTRANSFERASE 2"/>
    <property type="match status" value="1"/>
</dbReference>
<comment type="subcellular location">
    <subcellularLocation>
        <location evidence="1 11">Endoplasmic reticulum membrane</location>
        <topology evidence="1 11">Multi-pass membrane protein</topology>
    </subcellularLocation>
</comment>
<proteinExistence type="inferred from homology"/>
<keyword evidence="7 11" id="KW-0812">Transmembrane</keyword>
<evidence type="ECO:0000256" key="7">
    <source>
        <dbReference type="ARBA" id="ARBA00022692"/>
    </source>
</evidence>
<evidence type="ECO:0000256" key="10">
    <source>
        <dbReference type="ARBA" id="ARBA00023136"/>
    </source>
</evidence>
<dbReference type="GO" id="GO:0031501">
    <property type="term" value="C:mannosyltransferase complex"/>
    <property type="evidence" value="ECO:0007669"/>
    <property type="project" value="TreeGrafter"/>
</dbReference>
<feature type="transmembrane region" description="Helical" evidence="11">
    <location>
        <begin position="133"/>
        <end position="155"/>
    </location>
</feature>
<evidence type="ECO:0000256" key="1">
    <source>
        <dbReference type="ARBA" id="ARBA00004477"/>
    </source>
</evidence>
<keyword evidence="6 11" id="KW-0808">Transferase</keyword>
<feature type="transmembrane region" description="Helical" evidence="11">
    <location>
        <begin position="436"/>
        <end position="459"/>
    </location>
</feature>
<dbReference type="EMBL" id="CM026422">
    <property type="protein sequence ID" value="KAG0588837.1"/>
    <property type="molecule type" value="Genomic_DNA"/>
</dbReference>
<evidence type="ECO:0000256" key="2">
    <source>
        <dbReference type="ARBA" id="ARBA00004687"/>
    </source>
</evidence>
<dbReference type="Proteomes" id="UP000822688">
    <property type="component" value="Chromosome 2"/>
</dbReference>
<evidence type="ECO:0000256" key="9">
    <source>
        <dbReference type="ARBA" id="ARBA00022989"/>
    </source>
</evidence>
<dbReference type="AlphaFoldDB" id="A0A8T0J018"/>
<evidence type="ECO:0000256" key="4">
    <source>
        <dbReference type="ARBA" id="ARBA00022502"/>
    </source>
</evidence>
<evidence type="ECO:0000313" key="13">
    <source>
        <dbReference type="Proteomes" id="UP000822688"/>
    </source>
</evidence>
<feature type="transmembrane region" description="Helical" evidence="11">
    <location>
        <begin position="251"/>
        <end position="275"/>
    </location>
</feature>
<keyword evidence="10 11" id="KW-0472">Membrane</keyword>
<evidence type="ECO:0000256" key="3">
    <source>
        <dbReference type="ARBA" id="ARBA00008698"/>
    </source>
</evidence>
<keyword evidence="9 11" id="KW-1133">Transmembrane helix</keyword>
<evidence type="ECO:0000256" key="11">
    <source>
        <dbReference type="RuleBase" id="RU363112"/>
    </source>
</evidence>
<reference evidence="12" key="1">
    <citation type="submission" date="2020-06" db="EMBL/GenBank/DDBJ databases">
        <title>WGS assembly of Ceratodon purpureus strain R40.</title>
        <authorList>
            <person name="Carey S.B."/>
            <person name="Jenkins J."/>
            <person name="Shu S."/>
            <person name="Lovell J.T."/>
            <person name="Sreedasyam A."/>
            <person name="Maumus F."/>
            <person name="Tiley G.P."/>
            <person name="Fernandez-Pozo N."/>
            <person name="Barry K."/>
            <person name="Chen C."/>
            <person name="Wang M."/>
            <person name="Lipzen A."/>
            <person name="Daum C."/>
            <person name="Saski C.A."/>
            <person name="Payton A.C."/>
            <person name="Mcbreen J.C."/>
            <person name="Conrad R.E."/>
            <person name="Kollar L.M."/>
            <person name="Olsson S."/>
            <person name="Huttunen S."/>
            <person name="Landis J.B."/>
            <person name="Wickett N.J."/>
            <person name="Johnson M.G."/>
            <person name="Rensing S.A."/>
            <person name="Grimwood J."/>
            <person name="Schmutz J."/>
            <person name="Mcdaniel S.F."/>
        </authorList>
    </citation>
    <scope>NUCLEOTIDE SEQUENCE</scope>
    <source>
        <strain evidence="12">R40</strain>
    </source>
</reference>
<dbReference type="PANTHER" id="PTHR12468:SF2">
    <property type="entry name" value="GPI MANNOSYLTRANSFERASE 2"/>
    <property type="match status" value="1"/>
</dbReference>
<comment type="caution">
    <text evidence="11">Lacks conserved residue(s) required for the propagation of feature annotation.</text>
</comment>
<sequence>MRVEGRTGGGGGGGPVIRGVLKRATFSRLLVAGLFLLWRILASPYDTSATLNPPCLGPNRVFGAGNETSVKWKNVGAAIENLVVWDAVYYIRIAECGYEYEQTHAFFPALPLLTRFLANNVFISLAPLVGHRAVLTMCGLLVTNVAFVFAALYLYKVTMYVVEEEDLAWRAVCLFCFNPASVFYSAIYSESLFALCSFAGLWQFVTGKTWTAALIFGLSSGVRSNGVLHAGFFLFQAMHCAYEAAIKQGRYLIAVLTVFKAISQSLVTIIPMVLFQGYGYYRHCGLSEGRTGELDRPWCNARIPYLYGFVQDYYWNVGFLRYFQVKQIPNFLLASPVLILAIAALSAYGRFQPRLLFLLGFNTPPSQWRKLALLPDNSVAKKQVNKDELGEPTRLPGLSALAPDAVQELRHRRGIKTNTKVENTCAEDNVDSVGGFYSPAAVCFLVQLAAMVFVATCIMHVQVATRFLSVSPPIYWYAAHAMKDSVKGLPIGRITWTYYLSFFGLGSLLFFNFYPFT</sequence>
<organism evidence="12 13">
    <name type="scientific">Ceratodon purpureus</name>
    <name type="common">Fire moss</name>
    <name type="synonym">Dicranum purpureum</name>
    <dbReference type="NCBI Taxonomy" id="3225"/>
    <lineage>
        <taxon>Eukaryota</taxon>
        <taxon>Viridiplantae</taxon>
        <taxon>Streptophyta</taxon>
        <taxon>Embryophyta</taxon>
        <taxon>Bryophyta</taxon>
        <taxon>Bryophytina</taxon>
        <taxon>Bryopsida</taxon>
        <taxon>Dicranidae</taxon>
        <taxon>Pseudoditrichales</taxon>
        <taxon>Ditrichaceae</taxon>
        <taxon>Ceratodon</taxon>
    </lineage>
</organism>
<keyword evidence="5 11" id="KW-0328">Glycosyltransferase</keyword>
<comment type="similarity">
    <text evidence="3 11">Belongs to the PIGV family.</text>
</comment>
<keyword evidence="13" id="KW-1185">Reference proteome</keyword>
<evidence type="ECO:0000313" key="12">
    <source>
        <dbReference type="EMBL" id="KAG0588837.1"/>
    </source>
</evidence>
<feature type="transmembrane region" description="Helical" evidence="11">
    <location>
        <begin position="496"/>
        <end position="514"/>
    </location>
</feature>
<feature type="transmembrane region" description="Helical" evidence="11">
    <location>
        <begin position="25"/>
        <end position="42"/>
    </location>
</feature>